<dbReference type="SUPFAM" id="SSF52091">
    <property type="entry name" value="SpoIIaa-like"/>
    <property type="match status" value="1"/>
</dbReference>
<dbReference type="OrthoDB" id="7619266at2"/>
<dbReference type="InterPro" id="IPR036513">
    <property type="entry name" value="STAS_dom_sf"/>
</dbReference>
<dbReference type="Gene3D" id="3.40.50.10600">
    <property type="entry name" value="SpoIIaa-like domains"/>
    <property type="match status" value="1"/>
</dbReference>
<comment type="caution">
    <text evidence="1">The sequence shown here is derived from an EMBL/GenBank/DDBJ whole genome shotgun (WGS) entry which is preliminary data.</text>
</comment>
<evidence type="ECO:0000313" key="1">
    <source>
        <dbReference type="EMBL" id="ROS00260.1"/>
    </source>
</evidence>
<accession>A0A3N2DKC6</accession>
<dbReference type="InterPro" id="IPR021866">
    <property type="entry name" value="SpoIIAA-like"/>
</dbReference>
<gene>
    <name evidence="1" type="ORF">EDC56_2898</name>
</gene>
<dbReference type="InterPro" id="IPR038396">
    <property type="entry name" value="SpoIIAA-like_sf"/>
</dbReference>
<sequence>MLEMIDIGIDRAVAFQMSGKITEEDMQRVLAEARGKISQHGSIVMLEQIDSFSGIELSALVEEFKYLIHVGLKDITKVAVLTDKRWVEKVVSIEDKIFRGIDIKSFAIEDKAQAIAFLNDN</sequence>
<evidence type="ECO:0000313" key="2">
    <source>
        <dbReference type="Proteomes" id="UP000275394"/>
    </source>
</evidence>
<dbReference type="Proteomes" id="UP000275394">
    <property type="component" value="Unassembled WGS sequence"/>
</dbReference>
<reference evidence="1 2" key="1">
    <citation type="submission" date="2018-11" db="EMBL/GenBank/DDBJ databases">
        <title>Genomic Encyclopedia of Type Strains, Phase IV (KMG-IV): sequencing the most valuable type-strain genomes for metagenomic binning, comparative biology and taxonomic classification.</title>
        <authorList>
            <person name="Goeker M."/>
        </authorList>
    </citation>
    <scope>NUCLEOTIDE SEQUENCE [LARGE SCALE GENOMIC DNA]</scope>
    <source>
        <strain evidence="1 2">DSM 100316</strain>
    </source>
</reference>
<dbReference type="AlphaFoldDB" id="A0A3N2DKC6"/>
<organism evidence="1 2">
    <name type="scientific">Sinobacterium caligoides</name>
    <dbReference type="NCBI Taxonomy" id="933926"/>
    <lineage>
        <taxon>Bacteria</taxon>
        <taxon>Pseudomonadati</taxon>
        <taxon>Pseudomonadota</taxon>
        <taxon>Gammaproteobacteria</taxon>
        <taxon>Cellvibrionales</taxon>
        <taxon>Spongiibacteraceae</taxon>
        <taxon>Sinobacterium</taxon>
    </lineage>
</organism>
<proteinExistence type="predicted"/>
<protein>
    <submittedName>
        <fullName evidence="1">SpoIIAA-like protein</fullName>
    </submittedName>
</protein>
<dbReference type="EMBL" id="RKHR01000005">
    <property type="protein sequence ID" value="ROS00260.1"/>
    <property type="molecule type" value="Genomic_DNA"/>
</dbReference>
<name>A0A3N2DKC6_9GAMM</name>
<keyword evidence="2" id="KW-1185">Reference proteome</keyword>
<dbReference type="Pfam" id="PF11964">
    <property type="entry name" value="SpoIIAA-like"/>
    <property type="match status" value="1"/>
</dbReference>